<feature type="region of interest" description="Disordered" evidence="6">
    <location>
        <begin position="1273"/>
        <end position="1298"/>
    </location>
</feature>
<feature type="domain" description="HTH OST-type" evidence="8">
    <location>
        <begin position="486"/>
        <end position="560"/>
    </location>
</feature>
<feature type="domain" description="HTH OST-type" evidence="8">
    <location>
        <begin position="145"/>
        <end position="218"/>
    </location>
</feature>
<keyword evidence="5" id="KW-0175">Coiled coil</keyword>
<dbReference type="InterPro" id="IPR050621">
    <property type="entry name" value="Tudor_domain_containing"/>
</dbReference>
<sequence length="1362" mass="149385">MSEMDAEKEEAKKKIRSLLISAPVGLTLDELCNDYEEFMGSRLPTKKFGYKSDEDFLRDLSDVVRMSRGPKGNLVLTATADESTKHIAKMVSKQRVDLNKWDATSTRKARSKPRGGGGGGRGRPMLGRRPPPAARSADNRGPPMIPAFLQEKIQQFMNMCPGGVGLEHFEQAFYQKMGFRIELERAGFRDLQTFLSRVPHIVDLKFLPHGEVRVEKATAKKPPLAMKTQNATSNNNKQSKPLLPLPPSAQRHAPPRLSQQSAMRRNQSYSSQLSDSQQVLPRSNGCSAQLPQPRSRSRISSSASQVSSNSNNTAAAAARSSQPTHFSANSCSQPLSVTEVSYAVSSSGDGQRQYSIEQGFSQVHQTTEPTSDSRLPLDLITPAVMEEMCEVSRDLQNKIRQSVWKSELPYREQGYSSVIEFVSAMPHIVRVERPNPKGDWLLFDASMPAEKDKENVGLMDETELSIQHRKPRSMDSKGQPLKQVDKDEKLKESVRQVLQAHTDGVSLFHFKDMYEEMTGLRLDPEEYGMSDVHTLLISLTSDVLRIEYRGQNISHLFALPSPGICRFDYLKDCYKPHALEPEEDELYVDEDEEYDPRIPEDAVGPGACYSPVPLPRQDPSRADHSVDIHVSYIIDPGLFWIQRRGTNFNLALDTLMDSLEETYVKRGEDYRMPESLMTYGQVCATLFPEDNNWHRGIITGKNDVGMIQVYYVDYGNTCYVAQSSIRFLRKRFMKLPAQAIQARLAHVQPVGGEWAVAAKEEMLNIVRAKPMVALITNIKGRVLSLCLTDTSQANMDIHVNDLMVHKKYAVFVQDVYEEDQVLPANQLPTPEESFTQARSLASVAPVGSSAQRYVRPVDLTSDIGFHLINLQGCLYVMSSEVSALFWEDDILGSMLKQSNFNVSKLVVTRDQYPALFQELLSLPLILEIFGNASPAITELSEAILDIAKNFDPSDPYWKGHDEETVSLSQKSESTTDQDTDLDDILTMEELQMALRSLQILRKRILKRMTVEAVCTPSDITELEDTESNIKQTQALINTLQQSSASDVKLTPNGSVASSGKSAKISSASGDIPACTVKMNVVAPMVQEKVTPALPIQEQTSVAQMAATNRQMEEIIKQQDQMLQSMLMMGWNPRLLNPGSASATPTALPMAASSLGLESLGMRGVLEQPQIRSQIPAVLMGSGVPGTSDLQLPGMHPSVPVGNPPGLRMPTPPSPSSAPHGQVRAPGVGIPAPPGHPAALRMPSLLRPPVCSSLGYPLPVPPMYAQPLSPLQTSPLGALGTQPADGGSLGAPVMKGQAGLESGAGGQGFGSLQLPVAGSGSSLTQGELLPGLLPLLQSLKASCSVRPQVPSSSSQSRADNVQQ</sequence>
<feature type="region of interest" description="Disordered" evidence="6">
    <location>
        <begin position="1343"/>
        <end position="1362"/>
    </location>
</feature>
<evidence type="ECO:0000256" key="6">
    <source>
        <dbReference type="SAM" id="MobiDB-lite"/>
    </source>
</evidence>
<protein>
    <recommendedName>
        <fullName evidence="11">Tudor domain-containing protein 5</fullName>
    </recommendedName>
</protein>
<dbReference type="GO" id="GO:0030154">
    <property type="term" value="P:cell differentiation"/>
    <property type="evidence" value="ECO:0007669"/>
    <property type="project" value="UniProtKB-ARBA"/>
</dbReference>
<dbReference type="CDD" id="cd08824">
    <property type="entry name" value="LOTUS"/>
    <property type="match status" value="1"/>
</dbReference>
<accession>A0ABD0J4U5</accession>
<dbReference type="SMART" id="SM00333">
    <property type="entry name" value="TUDOR"/>
    <property type="match status" value="1"/>
</dbReference>
<feature type="compositionally biased region" description="Polar residues" evidence="6">
    <location>
        <begin position="322"/>
        <end position="331"/>
    </location>
</feature>
<comment type="caution">
    <text evidence="9">The sequence shown here is derived from an EMBL/GenBank/DDBJ whole genome shotgun (WGS) entry which is preliminary data.</text>
</comment>
<dbReference type="InterPro" id="IPR002999">
    <property type="entry name" value="Tudor"/>
</dbReference>
<feature type="domain" description="HTH OST-type" evidence="8">
    <location>
        <begin position="7"/>
        <end position="80"/>
    </location>
</feature>
<dbReference type="Pfam" id="PF00567">
    <property type="entry name" value="TUDOR"/>
    <property type="match status" value="1"/>
</dbReference>
<dbReference type="GO" id="GO:0005737">
    <property type="term" value="C:cytoplasm"/>
    <property type="evidence" value="ECO:0007669"/>
    <property type="project" value="UniProtKB-SubCell"/>
</dbReference>
<feature type="compositionally biased region" description="Polar residues" evidence="6">
    <location>
        <begin position="227"/>
        <end position="239"/>
    </location>
</feature>
<dbReference type="Pfam" id="PF12872">
    <property type="entry name" value="OST-HTH"/>
    <property type="match status" value="4"/>
</dbReference>
<dbReference type="Gene3D" id="2.40.50.90">
    <property type="match status" value="1"/>
</dbReference>
<dbReference type="EMBL" id="JACVVK020000659">
    <property type="protein sequence ID" value="KAK7459414.1"/>
    <property type="molecule type" value="Genomic_DNA"/>
</dbReference>
<keyword evidence="2" id="KW-0963">Cytoplasm</keyword>
<dbReference type="CDD" id="cd09972">
    <property type="entry name" value="LOTUS_TDRD_OSKAR"/>
    <property type="match status" value="1"/>
</dbReference>
<evidence type="ECO:0000256" key="4">
    <source>
        <dbReference type="ARBA" id="ARBA00022871"/>
    </source>
</evidence>
<evidence type="ECO:0000256" key="3">
    <source>
        <dbReference type="ARBA" id="ARBA00022737"/>
    </source>
</evidence>
<dbReference type="InterPro" id="IPR041966">
    <property type="entry name" value="LOTUS-like"/>
</dbReference>
<keyword evidence="4" id="KW-0221">Differentiation</keyword>
<feature type="compositionally biased region" description="Low complexity" evidence="6">
    <location>
        <begin position="267"/>
        <end position="278"/>
    </location>
</feature>
<evidence type="ECO:0000256" key="5">
    <source>
        <dbReference type="SAM" id="Coils"/>
    </source>
</evidence>
<evidence type="ECO:0000313" key="10">
    <source>
        <dbReference type="Proteomes" id="UP001519460"/>
    </source>
</evidence>
<comment type="subcellular location">
    <subcellularLocation>
        <location evidence="1">Cytoplasm</location>
    </subcellularLocation>
</comment>
<feature type="compositionally biased region" description="Polar residues" evidence="6">
    <location>
        <begin position="257"/>
        <end position="266"/>
    </location>
</feature>
<dbReference type="PROSITE" id="PS50304">
    <property type="entry name" value="TUDOR"/>
    <property type="match status" value="1"/>
</dbReference>
<dbReference type="PANTHER" id="PTHR22948">
    <property type="entry name" value="TUDOR DOMAIN CONTAINING PROTEIN"/>
    <property type="match status" value="1"/>
</dbReference>
<dbReference type="Gene3D" id="3.30.420.610">
    <property type="entry name" value="LOTUS domain-like"/>
    <property type="match status" value="4"/>
</dbReference>
<dbReference type="InterPro" id="IPR035437">
    <property type="entry name" value="SNase_OB-fold_sf"/>
</dbReference>
<evidence type="ECO:0000256" key="1">
    <source>
        <dbReference type="ARBA" id="ARBA00004496"/>
    </source>
</evidence>
<dbReference type="Proteomes" id="UP001519460">
    <property type="component" value="Unassembled WGS sequence"/>
</dbReference>
<keyword evidence="4" id="KW-0744">Spermatogenesis</keyword>
<proteinExistence type="predicted"/>
<feature type="compositionally biased region" description="Polar residues" evidence="6">
    <location>
        <begin position="279"/>
        <end position="292"/>
    </location>
</feature>
<feature type="region of interest" description="Disordered" evidence="6">
    <location>
        <begin position="218"/>
        <end position="331"/>
    </location>
</feature>
<dbReference type="Gene3D" id="2.30.30.140">
    <property type="match status" value="1"/>
</dbReference>
<evidence type="ECO:0000259" key="7">
    <source>
        <dbReference type="PROSITE" id="PS50304"/>
    </source>
</evidence>
<feature type="domain" description="HTH OST-type" evidence="8">
    <location>
        <begin position="355"/>
        <end position="446"/>
    </location>
</feature>
<feature type="coiled-coil region" evidence="5">
    <location>
        <begin position="987"/>
        <end position="1042"/>
    </location>
</feature>
<keyword evidence="10" id="KW-1185">Reference proteome</keyword>
<feature type="compositionally biased region" description="Low complexity" evidence="6">
    <location>
        <begin position="298"/>
        <end position="321"/>
    </location>
</feature>
<evidence type="ECO:0000256" key="2">
    <source>
        <dbReference type="ARBA" id="ARBA00022490"/>
    </source>
</evidence>
<keyword evidence="3" id="KW-0677">Repeat</keyword>
<name>A0ABD0J4U5_9CAEN</name>
<reference evidence="9 10" key="1">
    <citation type="journal article" date="2023" name="Sci. Data">
        <title>Genome assembly of the Korean intertidal mud-creeper Batillaria attramentaria.</title>
        <authorList>
            <person name="Patra A.K."/>
            <person name="Ho P.T."/>
            <person name="Jun S."/>
            <person name="Lee S.J."/>
            <person name="Kim Y."/>
            <person name="Won Y.J."/>
        </authorList>
    </citation>
    <scope>NUCLEOTIDE SEQUENCE [LARGE SCALE GENOMIC DNA]</scope>
    <source>
        <strain evidence="9">Wonlab-2016</strain>
    </source>
</reference>
<dbReference type="InterPro" id="IPR025605">
    <property type="entry name" value="OST-HTH/LOTUS_dom"/>
</dbReference>
<dbReference type="SUPFAM" id="SSF63748">
    <property type="entry name" value="Tudor/PWWP/MBT"/>
    <property type="match status" value="1"/>
</dbReference>
<evidence type="ECO:0000259" key="8">
    <source>
        <dbReference type="PROSITE" id="PS51644"/>
    </source>
</evidence>
<dbReference type="PANTHER" id="PTHR22948:SF76">
    <property type="entry name" value="FI20010P1-RELATED"/>
    <property type="match status" value="1"/>
</dbReference>
<dbReference type="PROSITE" id="PS51644">
    <property type="entry name" value="HTH_OST"/>
    <property type="match status" value="4"/>
</dbReference>
<dbReference type="GO" id="GO:0007283">
    <property type="term" value="P:spermatogenesis"/>
    <property type="evidence" value="ECO:0007669"/>
    <property type="project" value="UniProtKB-KW"/>
</dbReference>
<feature type="compositionally biased region" description="Low complexity" evidence="6">
    <location>
        <begin position="1343"/>
        <end position="1356"/>
    </location>
</feature>
<feature type="domain" description="Tudor" evidence="7">
    <location>
        <begin position="676"/>
        <end position="735"/>
    </location>
</feature>
<evidence type="ECO:0008006" key="11">
    <source>
        <dbReference type="Google" id="ProtNLM"/>
    </source>
</evidence>
<evidence type="ECO:0000313" key="9">
    <source>
        <dbReference type="EMBL" id="KAK7459414.1"/>
    </source>
</evidence>
<gene>
    <name evidence="9" type="ORF">BaRGS_00039009</name>
</gene>
<feature type="region of interest" description="Disordered" evidence="6">
    <location>
        <begin position="99"/>
        <end position="143"/>
    </location>
</feature>
<organism evidence="9 10">
    <name type="scientific">Batillaria attramentaria</name>
    <dbReference type="NCBI Taxonomy" id="370345"/>
    <lineage>
        <taxon>Eukaryota</taxon>
        <taxon>Metazoa</taxon>
        <taxon>Spiralia</taxon>
        <taxon>Lophotrochozoa</taxon>
        <taxon>Mollusca</taxon>
        <taxon>Gastropoda</taxon>
        <taxon>Caenogastropoda</taxon>
        <taxon>Sorbeoconcha</taxon>
        <taxon>Cerithioidea</taxon>
        <taxon>Batillariidae</taxon>
        <taxon>Batillaria</taxon>
    </lineage>
</organism>